<proteinExistence type="predicted"/>
<gene>
    <name evidence="1" type="primary">jg4051</name>
    <name evidence="1" type="ORF">PAEG_LOCUS10342</name>
</gene>
<comment type="caution">
    <text evidence="1">The sequence shown here is derived from an EMBL/GenBank/DDBJ whole genome shotgun (WGS) entry which is preliminary data.</text>
</comment>
<evidence type="ECO:0000313" key="2">
    <source>
        <dbReference type="Proteomes" id="UP000838756"/>
    </source>
</evidence>
<organism evidence="1 2">
    <name type="scientific">Pararge aegeria aegeria</name>
    <dbReference type="NCBI Taxonomy" id="348720"/>
    <lineage>
        <taxon>Eukaryota</taxon>
        <taxon>Metazoa</taxon>
        <taxon>Ecdysozoa</taxon>
        <taxon>Arthropoda</taxon>
        <taxon>Hexapoda</taxon>
        <taxon>Insecta</taxon>
        <taxon>Pterygota</taxon>
        <taxon>Neoptera</taxon>
        <taxon>Endopterygota</taxon>
        <taxon>Lepidoptera</taxon>
        <taxon>Glossata</taxon>
        <taxon>Ditrysia</taxon>
        <taxon>Papilionoidea</taxon>
        <taxon>Nymphalidae</taxon>
        <taxon>Satyrinae</taxon>
        <taxon>Satyrini</taxon>
        <taxon>Parargina</taxon>
        <taxon>Pararge</taxon>
    </lineage>
</organism>
<dbReference type="Proteomes" id="UP000838756">
    <property type="component" value="Unassembled WGS sequence"/>
</dbReference>
<reference evidence="1" key="1">
    <citation type="submission" date="2022-03" db="EMBL/GenBank/DDBJ databases">
        <authorList>
            <person name="Lindestad O."/>
        </authorList>
    </citation>
    <scope>NUCLEOTIDE SEQUENCE</scope>
</reference>
<sequence>MKRNGTGAQAGAGKLAPQLMGTWPATNRPIELNERTALIVCNDVATLLAQCNYTVRSQSSLAATGDRFLWHQPSPSCLETLDTVINATILFVEQSRSPID</sequence>
<name>A0A8S4R971_9NEOP</name>
<accession>A0A8S4R971</accession>
<evidence type="ECO:0000313" key="1">
    <source>
        <dbReference type="EMBL" id="CAH2231990.1"/>
    </source>
</evidence>
<dbReference type="EMBL" id="CAKXAJ010024860">
    <property type="protein sequence ID" value="CAH2231990.1"/>
    <property type="molecule type" value="Genomic_DNA"/>
</dbReference>
<keyword evidence="2" id="KW-1185">Reference proteome</keyword>
<protein>
    <submittedName>
        <fullName evidence="1">Jg4051 protein</fullName>
    </submittedName>
</protein>
<dbReference type="AlphaFoldDB" id="A0A8S4R971"/>